<evidence type="ECO:0000313" key="2">
    <source>
        <dbReference type="EMBL" id="RZN57872.1"/>
    </source>
</evidence>
<evidence type="ECO:0000313" key="5">
    <source>
        <dbReference type="Proteomes" id="UP000317265"/>
    </source>
</evidence>
<dbReference type="SUPFAM" id="SSF53639">
    <property type="entry name" value="AraD/HMP-PK domain-like"/>
    <property type="match status" value="1"/>
</dbReference>
<gene>
    <name evidence="3" type="ORF">DSO09_05595</name>
    <name evidence="2" type="ORF">EF809_00230</name>
</gene>
<dbReference type="InterPro" id="IPR036409">
    <property type="entry name" value="Aldolase_II/adducin_N_sf"/>
</dbReference>
<dbReference type="AlphaFoldDB" id="A0A520KH58"/>
<dbReference type="Proteomes" id="UP000316080">
    <property type="component" value="Unassembled WGS sequence"/>
</dbReference>
<reference evidence="2 4" key="2">
    <citation type="journal article" date="2019" name="Nat. Microbiol.">
        <title>Wide diversity of methane and short-chain alkane metabolisms in uncultured archaea.</title>
        <authorList>
            <person name="Borrel G."/>
            <person name="Adam P.S."/>
            <person name="McKay L.J."/>
            <person name="Chen L.X."/>
            <person name="Sierra-Garcia I.N."/>
            <person name="Sieber C.M."/>
            <person name="Letourneur Q."/>
            <person name="Ghozlane A."/>
            <person name="Andersen G.L."/>
            <person name="Li W.J."/>
            <person name="Hallam S.J."/>
            <person name="Muyzer G."/>
            <person name="de Oliveira V.M."/>
            <person name="Inskeep W.P."/>
            <person name="Banfield J.F."/>
            <person name="Gribaldo S."/>
        </authorList>
    </citation>
    <scope>NUCLEOTIDE SEQUENCE [LARGE SCALE GENOMIC DNA]</scope>
    <source>
        <strain evidence="2">Verst-YHS</strain>
    </source>
</reference>
<dbReference type="InterPro" id="IPR010982">
    <property type="entry name" value="Lambda_DNA-bd_dom_sf"/>
</dbReference>
<sequence>MNQPCEIVVKRLLPLLRVLIAKELYQTYNWSQTRIANILGVTQAAVSNYLNQDESALLSQYFDLEEIKNIAKGLASEMNIRKGGHIDIIYGICRICLNLRKGGSVCHAHKSKLPKLKDERCAICMQLHLSLSDVLEVRRKVINEVKIAVGMIEECQEFHLLLPEVYSNIVMAIEGAKVISDIAGIPGRIVRFRGKAKALMDPEFGVSGHLGKILLAVMRVNPKIRSAINIKYNKEILEILNKLNLKYYILKRDIFSKDVEEELIKFIEDLAKRNIKDIDAIIDEGSFGIEPNTYLFDENAIKLAEKVIRIARMFYNKNKKQSS</sequence>
<dbReference type="Pfam" id="PF10120">
    <property type="entry name" value="ThiN"/>
    <property type="match status" value="1"/>
</dbReference>
<dbReference type="GO" id="GO:0003677">
    <property type="term" value="F:DNA binding"/>
    <property type="evidence" value="ECO:0007669"/>
    <property type="project" value="InterPro"/>
</dbReference>
<accession>A0A520KH58</accession>
<dbReference type="Proteomes" id="UP000317265">
    <property type="component" value="Unassembled WGS sequence"/>
</dbReference>
<dbReference type="EMBL" id="QNVI01000061">
    <property type="protein sequence ID" value="TDA37980.1"/>
    <property type="molecule type" value="Genomic_DNA"/>
</dbReference>
<dbReference type="Gene3D" id="3.40.225.10">
    <property type="entry name" value="Class II aldolase/adducin N-terminal domain"/>
    <property type="match status" value="1"/>
</dbReference>
<dbReference type="EMBL" id="RXIH01000001">
    <property type="protein sequence ID" value="RZN57872.1"/>
    <property type="molecule type" value="Genomic_DNA"/>
</dbReference>
<comment type="caution">
    <text evidence="2">The sequence shown here is derived from an EMBL/GenBank/DDBJ whole genome shotgun (WGS) entry which is preliminary data.</text>
</comment>
<evidence type="ECO:0000313" key="3">
    <source>
        <dbReference type="EMBL" id="TDA37980.1"/>
    </source>
</evidence>
<dbReference type="PANTHER" id="PTHR40730">
    <property type="entry name" value="TRANSCRIPTIONAL REGULATOR PROTEIN-LIKE PROTEIN"/>
    <property type="match status" value="1"/>
</dbReference>
<name>A0A520KH58_9CREN</name>
<proteinExistence type="predicted"/>
<evidence type="ECO:0000313" key="4">
    <source>
        <dbReference type="Proteomes" id="UP000316080"/>
    </source>
</evidence>
<evidence type="ECO:0000259" key="1">
    <source>
        <dbReference type="Pfam" id="PF10120"/>
    </source>
</evidence>
<organism evidence="2 4">
    <name type="scientific">Thermoproteota archaeon</name>
    <dbReference type="NCBI Taxonomy" id="2056631"/>
    <lineage>
        <taxon>Archaea</taxon>
        <taxon>Thermoproteota</taxon>
    </lineage>
</organism>
<dbReference type="InterPro" id="IPR019293">
    <property type="entry name" value="ThiN"/>
</dbReference>
<reference evidence="3 5" key="1">
    <citation type="journal article" date="2019" name="Nat. Microbiol.">
        <title>Expanding anaerobic alkane metabolism in the domain of Archaea.</title>
        <authorList>
            <person name="Wang Y."/>
            <person name="Wegener G."/>
            <person name="Hou J."/>
            <person name="Wang F."/>
            <person name="Xiao X."/>
        </authorList>
    </citation>
    <scope>NUCLEOTIDE SEQUENCE [LARGE SCALE GENOMIC DNA]</scope>
    <source>
        <strain evidence="3">WYZ-LMO11</strain>
    </source>
</reference>
<feature type="domain" description="Thiamine-phosphate synthase ThiN" evidence="1">
    <location>
        <begin position="144"/>
        <end position="308"/>
    </location>
</feature>
<protein>
    <recommendedName>
        <fullName evidence="1">Thiamine-phosphate synthase ThiN domain-containing protein</fullName>
    </recommendedName>
</protein>
<dbReference type="SUPFAM" id="SSF47413">
    <property type="entry name" value="lambda repressor-like DNA-binding domains"/>
    <property type="match status" value="1"/>
</dbReference>
<dbReference type="PANTHER" id="PTHR40730:SF4">
    <property type="entry name" value="TRANSCRIPTIONAL REGULATOR"/>
    <property type="match status" value="1"/>
</dbReference>